<evidence type="ECO:0000256" key="1">
    <source>
        <dbReference type="SAM" id="Phobius"/>
    </source>
</evidence>
<reference evidence="2" key="1">
    <citation type="submission" date="2022-02" db="EMBL/GenBank/DDBJ databases">
        <authorList>
            <person name="King R."/>
        </authorList>
    </citation>
    <scope>NUCLEOTIDE SEQUENCE</scope>
</reference>
<proteinExistence type="predicted"/>
<evidence type="ECO:0000313" key="3">
    <source>
        <dbReference type="Proteomes" id="UP001153321"/>
    </source>
</evidence>
<organism evidence="2 3">
    <name type="scientific">Spodoptera littoralis</name>
    <name type="common">Egyptian cotton leafworm</name>
    <dbReference type="NCBI Taxonomy" id="7109"/>
    <lineage>
        <taxon>Eukaryota</taxon>
        <taxon>Metazoa</taxon>
        <taxon>Ecdysozoa</taxon>
        <taxon>Arthropoda</taxon>
        <taxon>Hexapoda</taxon>
        <taxon>Insecta</taxon>
        <taxon>Pterygota</taxon>
        <taxon>Neoptera</taxon>
        <taxon>Endopterygota</taxon>
        <taxon>Lepidoptera</taxon>
        <taxon>Glossata</taxon>
        <taxon>Ditrysia</taxon>
        <taxon>Noctuoidea</taxon>
        <taxon>Noctuidae</taxon>
        <taxon>Amphipyrinae</taxon>
        <taxon>Spodoptera</taxon>
    </lineage>
</organism>
<keyword evidence="1" id="KW-0472">Membrane</keyword>
<accession>A0A9P0MZ21</accession>
<gene>
    <name evidence="2" type="ORF">SPLIT_LOCUS706</name>
</gene>
<dbReference type="AlphaFoldDB" id="A0A9P0MZ21"/>
<dbReference type="EMBL" id="LR824541">
    <property type="protein sequence ID" value="CAH1635344.1"/>
    <property type="molecule type" value="Genomic_DNA"/>
</dbReference>
<protein>
    <submittedName>
        <fullName evidence="2">Uncharacterized protein</fullName>
    </submittedName>
</protein>
<keyword evidence="1" id="KW-1133">Transmembrane helix</keyword>
<feature type="transmembrane region" description="Helical" evidence="1">
    <location>
        <begin position="6"/>
        <end position="24"/>
    </location>
</feature>
<evidence type="ECO:0000313" key="2">
    <source>
        <dbReference type="EMBL" id="CAH1635344.1"/>
    </source>
</evidence>
<keyword evidence="3" id="KW-1185">Reference proteome</keyword>
<name>A0A9P0MZ21_SPOLI</name>
<dbReference type="Proteomes" id="UP001153321">
    <property type="component" value="Chromosome 10"/>
</dbReference>
<sequence length="41" mass="4948">MIAIYYYVYPLIFIFLFFLSGENHRMTAPAWVRREGVSDPY</sequence>
<keyword evidence="1" id="KW-0812">Transmembrane</keyword>